<dbReference type="GO" id="GO:0016779">
    <property type="term" value="F:nucleotidyltransferase activity"/>
    <property type="evidence" value="ECO:0007669"/>
    <property type="project" value="UniProtKB-KW"/>
</dbReference>
<evidence type="ECO:0000313" key="3">
    <source>
        <dbReference type="EMBL" id="TCP69730.1"/>
    </source>
</evidence>
<dbReference type="Gene3D" id="3.40.50.720">
    <property type="entry name" value="NAD(P)-binding Rossmann-like Domain"/>
    <property type="match status" value="1"/>
</dbReference>
<dbReference type="InterPro" id="IPR045886">
    <property type="entry name" value="ThiF/MoeB/HesA"/>
</dbReference>
<dbReference type="FunFam" id="3.40.50.720:FF:000080">
    <property type="entry name" value="Thiazole biosynthesis adenylyltransferase ThiF"/>
    <property type="match status" value="1"/>
</dbReference>
<dbReference type="EMBL" id="SLXV01000006">
    <property type="protein sequence ID" value="TCP69730.1"/>
    <property type="molecule type" value="Genomic_DNA"/>
</dbReference>
<dbReference type="GO" id="GO:0008146">
    <property type="term" value="F:sulfotransferase activity"/>
    <property type="evidence" value="ECO:0007669"/>
    <property type="project" value="TreeGrafter"/>
</dbReference>
<reference evidence="3 4" key="1">
    <citation type="submission" date="2019-03" db="EMBL/GenBank/DDBJ databases">
        <title>Genomic Encyclopedia of Type Strains, Phase IV (KMG-IV): sequencing the most valuable type-strain genomes for metagenomic binning, comparative biology and taxonomic classification.</title>
        <authorList>
            <person name="Goeker M."/>
        </authorList>
    </citation>
    <scope>NUCLEOTIDE SEQUENCE [LARGE SCALE GENOMIC DNA]</scope>
    <source>
        <strain evidence="3 4">DSM 46831</strain>
    </source>
</reference>
<dbReference type="GO" id="GO:0004792">
    <property type="term" value="F:thiosulfate-cyanide sulfurtransferase activity"/>
    <property type="evidence" value="ECO:0007669"/>
    <property type="project" value="TreeGrafter"/>
</dbReference>
<name>A0A4R2S0T4_9BACL</name>
<sequence length="343" mass="38647">MITGRYSRQERFQPIGAHGQALLKKKHVLIIGMGALGSSLSEMLTRAGIGTITIVDRDYVDLSNLQRQTLYTEQDEAETLPKVIAAKNRLEQINSDVTIHAHVSDVTADNIFSFVKQVDLIFDATDNFEARFLINDIAQKQQIPWIYGACVGSYGVTYSILPRITPCLRCLLGDDQVQSETCDTAGIIAPAVQMVVAEQVTEAFKILLGQTEYLRQKLYSFDVWKNEVSSVQVGHLRQEDCPSCGQNATYPALQTEHGAKITALCGRDTVQIRSLSHQDFDLTRLQQLIKREAEHIHVNDYLLTFKLNPYRFVVFRDGRVLIHGTHDVEIANHLYQKYIAVHS</sequence>
<proteinExistence type="inferred from homology"/>
<dbReference type="InterPro" id="IPR035985">
    <property type="entry name" value="Ubiquitin-activating_enz"/>
</dbReference>
<gene>
    <name evidence="3" type="ORF">EDD57_10645</name>
</gene>
<dbReference type="Proteomes" id="UP000294746">
    <property type="component" value="Unassembled WGS sequence"/>
</dbReference>
<feature type="domain" description="THIF-type NAD/FAD binding fold" evidence="2">
    <location>
        <begin position="6"/>
        <end position="242"/>
    </location>
</feature>
<evidence type="ECO:0000259" key="2">
    <source>
        <dbReference type="Pfam" id="PF00899"/>
    </source>
</evidence>
<organism evidence="3 4">
    <name type="scientific">Baia soyae</name>
    <dbReference type="NCBI Taxonomy" id="1544746"/>
    <lineage>
        <taxon>Bacteria</taxon>
        <taxon>Bacillati</taxon>
        <taxon>Bacillota</taxon>
        <taxon>Bacilli</taxon>
        <taxon>Bacillales</taxon>
        <taxon>Thermoactinomycetaceae</taxon>
        <taxon>Baia</taxon>
    </lineage>
</organism>
<dbReference type="GO" id="GO:0005829">
    <property type="term" value="C:cytosol"/>
    <property type="evidence" value="ECO:0007669"/>
    <property type="project" value="TreeGrafter"/>
</dbReference>
<accession>A0A4R2S0T4</accession>
<dbReference type="PANTHER" id="PTHR10953:SF102">
    <property type="entry name" value="ADENYLYLTRANSFERASE AND SULFURTRANSFERASE MOCS3"/>
    <property type="match status" value="1"/>
</dbReference>
<evidence type="ECO:0000256" key="1">
    <source>
        <dbReference type="ARBA" id="ARBA00009919"/>
    </source>
</evidence>
<dbReference type="InterPro" id="IPR000594">
    <property type="entry name" value="ThiF_NAD_FAD-bd"/>
</dbReference>
<dbReference type="AlphaFoldDB" id="A0A4R2S0T4"/>
<dbReference type="SUPFAM" id="SSF69572">
    <property type="entry name" value="Activating enzymes of the ubiquitin-like proteins"/>
    <property type="match status" value="1"/>
</dbReference>
<dbReference type="Pfam" id="PF00899">
    <property type="entry name" value="ThiF"/>
    <property type="match status" value="1"/>
</dbReference>
<keyword evidence="3" id="KW-0548">Nucleotidyltransferase</keyword>
<keyword evidence="4" id="KW-1185">Reference proteome</keyword>
<protein>
    <submittedName>
        <fullName evidence="3">Adenylyltransferase/sulfurtransferase</fullName>
    </submittedName>
</protein>
<dbReference type="CDD" id="cd00757">
    <property type="entry name" value="ThiF_MoeB_HesA_family"/>
    <property type="match status" value="1"/>
</dbReference>
<dbReference type="GO" id="GO:0008641">
    <property type="term" value="F:ubiquitin-like modifier activating enzyme activity"/>
    <property type="evidence" value="ECO:0007669"/>
    <property type="project" value="InterPro"/>
</dbReference>
<comment type="caution">
    <text evidence="3">The sequence shown here is derived from an EMBL/GenBank/DDBJ whole genome shotgun (WGS) entry which is preliminary data.</text>
</comment>
<keyword evidence="3" id="KW-0808">Transferase</keyword>
<comment type="similarity">
    <text evidence="1">Belongs to the HesA/MoeB/ThiF family.</text>
</comment>
<dbReference type="PANTHER" id="PTHR10953">
    <property type="entry name" value="UBIQUITIN-ACTIVATING ENZYME E1"/>
    <property type="match status" value="1"/>
</dbReference>
<evidence type="ECO:0000313" key="4">
    <source>
        <dbReference type="Proteomes" id="UP000294746"/>
    </source>
</evidence>